<accession>A0A4Z1A4Q4</accession>
<sequence length="223" mass="25561">MFKFKFVSVFLLFGLFYQCKSLETKAPFFNSPSQENLTSDFKINLVELGFYRKVNNDWWGEDFYVVTLEVTNLTKNFRFFNICDDKLTERNLEWTIKNSDYARYYVTSPARFEKDDVLVGFPEMKLFVEIPNQNLVPTATYGGKPLFPKVNGNVYAAAMTACQYGIPMSRDTDAGRTTTGWLAQNGGKGTIRAIYSVPAGAKLLKLEQTKVFSADLQRFEKQK</sequence>
<dbReference type="Proteomes" id="UP000298263">
    <property type="component" value="Unassembled WGS sequence"/>
</dbReference>
<proteinExistence type="predicted"/>
<name>A0A4Z1A4Q4_9LEPT</name>
<organism evidence="1 2">
    <name type="scientific">Leptospira congkakensis</name>
    <dbReference type="NCBI Taxonomy" id="2484932"/>
    <lineage>
        <taxon>Bacteria</taxon>
        <taxon>Pseudomonadati</taxon>
        <taxon>Spirochaetota</taxon>
        <taxon>Spirochaetia</taxon>
        <taxon>Leptospirales</taxon>
        <taxon>Leptospiraceae</taxon>
        <taxon>Leptospira</taxon>
    </lineage>
</organism>
<comment type="caution">
    <text evidence="1">The sequence shown here is derived from an EMBL/GenBank/DDBJ whole genome shotgun (WGS) entry which is preliminary data.</text>
</comment>
<reference evidence="1" key="1">
    <citation type="journal article" date="2019" name="PLoS Negl. Trop. Dis.">
        <title>Revisiting the worldwide diversity of Leptospira species in the environment.</title>
        <authorList>
            <person name="Vincent A.T."/>
            <person name="Schiettekatte O."/>
            <person name="Bourhy P."/>
            <person name="Veyrier F.J."/>
            <person name="Picardeau M."/>
        </authorList>
    </citation>
    <scope>NUCLEOTIDE SEQUENCE [LARGE SCALE GENOMIC DNA]</scope>
    <source>
        <strain evidence="1">201702422</strain>
    </source>
</reference>
<evidence type="ECO:0000313" key="1">
    <source>
        <dbReference type="EMBL" id="TGL96753.1"/>
    </source>
</evidence>
<dbReference type="OrthoDB" id="334494at2"/>
<protein>
    <submittedName>
        <fullName evidence="1">Uncharacterized protein</fullName>
    </submittedName>
</protein>
<dbReference type="EMBL" id="RQGP01000006">
    <property type="protein sequence ID" value="TGL96753.1"/>
    <property type="molecule type" value="Genomic_DNA"/>
</dbReference>
<dbReference type="AlphaFoldDB" id="A0A4Z1A4Q4"/>
<dbReference type="RefSeq" id="WP_135584550.1">
    <property type="nucleotide sequence ID" value="NZ_RQGO01000018.1"/>
</dbReference>
<keyword evidence="2" id="KW-1185">Reference proteome</keyword>
<gene>
    <name evidence="1" type="ORF">EHQ69_00495</name>
</gene>
<evidence type="ECO:0000313" key="2">
    <source>
        <dbReference type="Proteomes" id="UP000298263"/>
    </source>
</evidence>